<feature type="compositionally biased region" description="Low complexity" evidence="1">
    <location>
        <begin position="65"/>
        <end position="78"/>
    </location>
</feature>
<proteinExistence type="predicted"/>
<evidence type="ECO:0000256" key="2">
    <source>
        <dbReference type="SAM" id="SignalP"/>
    </source>
</evidence>
<name>A0A8H3YP79_VENIN</name>
<gene>
    <name evidence="3" type="ORF">EG328_007684</name>
</gene>
<feature type="compositionally biased region" description="Pro residues" evidence="1">
    <location>
        <begin position="79"/>
        <end position="91"/>
    </location>
</feature>
<feature type="region of interest" description="Disordered" evidence="1">
    <location>
        <begin position="38"/>
        <end position="129"/>
    </location>
</feature>
<feature type="chain" id="PRO_5034074675" evidence="2">
    <location>
        <begin position="20"/>
        <end position="208"/>
    </location>
</feature>
<feature type="compositionally biased region" description="Basic and acidic residues" evidence="1">
    <location>
        <begin position="107"/>
        <end position="118"/>
    </location>
</feature>
<sequence>MQLLSSISIIAILSATITASPIPNPQTFVVPPEELVATPEPPAPILVPAPAQPPAPFPPPPAAPVAPVAPIAPVAPQGWAPPPWPNQPPAPTLGQTQPQPQPPATSYKDKDQKNKPYIESDASGLTLSGTYHKGPDGTYIKGGLGTIDAQKGAPTYYQSGLGTVTSGQGVWKYDPKNTKGPYGEGQPGGNNVVRNIVHFLGIAGEGKN</sequence>
<comment type="caution">
    <text evidence="3">The sequence shown here is derived from an EMBL/GenBank/DDBJ whole genome shotgun (WGS) entry which is preliminary data.</text>
</comment>
<dbReference type="EMBL" id="WNWS01000416">
    <property type="protein sequence ID" value="KAE9968230.1"/>
    <property type="molecule type" value="Genomic_DNA"/>
</dbReference>
<dbReference type="PRINTS" id="PR01217">
    <property type="entry name" value="PRICHEXTENSN"/>
</dbReference>
<feature type="compositionally biased region" description="Pro residues" evidence="1">
    <location>
        <begin position="39"/>
        <end position="64"/>
    </location>
</feature>
<feature type="signal peptide" evidence="2">
    <location>
        <begin position="1"/>
        <end position="19"/>
    </location>
</feature>
<evidence type="ECO:0000256" key="1">
    <source>
        <dbReference type="SAM" id="MobiDB-lite"/>
    </source>
</evidence>
<dbReference type="AlphaFoldDB" id="A0A8H3YP79"/>
<evidence type="ECO:0000313" key="4">
    <source>
        <dbReference type="Proteomes" id="UP000447873"/>
    </source>
</evidence>
<keyword evidence="2" id="KW-0732">Signal</keyword>
<dbReference type="Proteomes" id="UP000447873">
    <property type="component" value="Unassembled WGS sequence"/>
</dbReference>
<organism evidence="3 4">
    <name type="scientific">Venturia inaequalis</name>
    <name type="common">Apple scab fungus</name>
    <dbReference type="NCBI Taxonomy" id="5025"/>
    <lineage>
        <taxon>Eukaryota</taxon>
        <taxon>Fungi</taxon>
        <taxon>Dikarya</taxon>
        <taxon>Ascomycota</taxon>
        <taxon>Pezizomycotina</taxon>
        <taxon>Dothideomycetes</taxon>
        <taxon>Pleosporomycetidae</taxon>
        <taxon>Venturiales</taxon>
        <taxon>Venturiaceae</taxon>
        <taxon>Venturia</taxon>
    </lineage>
</organism>
<evidence type="ECO:0000313" key="3">
    <source>
        <dbReference type="EMBL" id="KAE9968230.1"/>
    </source>
</evidence>
<reference evidence="3 4" key="1">
    <citation type="submission" date="2018-12" db="EMBL/GenBank/DDBJ databases">
        <title>Venturia inaequalis Genome Resource.</title>
        <authorList>
            <person name="Lichtner F.J."/>
        </authorList>
    </citation>
    <scope>NUCLEOTIDE SEQUENCE [LARGE SCALE GENOMIC DNA]</scope>
    <source>
        <strain evidence="3 4">120213</strain>
    </source>
</reference>
<accession>A0A8H3YP79</accession>
<protein>
    <submittedName>
        <fullName evidence="3">Uncharacterized protein</fullName>
    </submittedName>
</protein>